<proteinExistence type="predicted"/>
<dbReference type="Proteomes" id="UP001229346">
    <property type="component" value="Unassembled WGS sequence"/>
</dbReference>
<dbReference type="Gene3D" id="3.30.470.30">
    <property type="entry name" value="DNA ligase/mRNA capping enzyme"/>
    <property type="match status" value="1"/>
</dbReference>
<evidence type="ECO:0000313" key="3">
    <source>
        <dbReference type="Proteomes" id="UP001229346"/>
    </source>
</evidence>
<reference evidence="2 3" key="1">
    <citation type="submission" date="2023-07" db="EMBL/GenBank/DDBJ databases">
        <title>Sorghum-associated microbial communities from plants grown in Nebraska, USA.</title>
        <authorList>
            <person name="Schachtman D."/>
        </authorList>
    </citation>
    <scope>NUCLEOTIDE SEQUENCE [LARGE SCALE GENOMIC DNA]</scope>
    <source>
        <strain evidence="2 3">CC482</strain>
    </source>
</reference>
<dbReference type="SUPFAM" id="SSF56091">
    <property type="entry name" value="DNA ligase/mRNA capping enzyme, catalytic domain"/>
    <property type="match status" value="1"/>
</dbReference>
<dbReference type="InterPro" id="IPR021122">
    <property type="entry name" value="RNA_ligase_dom_REL/Rnl2"/>
</dbReference>
<evidence type="ECO:0000313" key="2">
    <source>
        <dbReference type="EMBL" id="MDQ0112465.1"/>
    </source>
</evidence>
<gene>
    <name evidence="2" type="ORF">J2T15_001900</name>
</gene>
<dbReference type="Pfam" id="PF09414">
    <property type="entry name" value="RNA_ligase"/>
    <property type="match status" value="1"/>
</dbReference>
<comment type="caution">
    <text evidence="2">The sequence shown here is derived from an EMBL/GenBank/DDBJ whole genome shotgun (WGS) entry which is preliminary data.</text>
</comment>
<organism evidence="2 3">
    <name type="scientific">Paenibacillus harenae</name>
    <dbReference type="NCBI Taxonomy" id="306543"/>
    <lineage>
        <taxon>Bacteria</taxon>
        <taxon>Bacillati</taxon>
        <taxon>Bacillota</taxon>
        <taxon>Bacilli</taxon>
        <taxon>Bacillales</taxon>
        <taxon>Paenibacillaceae</taxon>
        <taxon>Paenibacillus</taxon>
    </lineage>
</organism>
<dbReference type="EMBL" id="JAUSSU010000003">
    <property type="protein sequence ID" value="MDQ0112465.1"/>
    <property type="molecule type" value="Genomic_DNA"/>
</dbReference>
<evidence type="ECO:0000259" key="1">
    <source>
        <dbReference type="Pfam" id="PF09414"/>
    </source>
</evidence>
<feature type="domain" description="RNA ligase" evidence="1">
    <location>
        <begin position="91"/>
        <end position="291"/>
    </location>
</feature>
<name>A0ABT9U1A7_PAEHA</name>
<keyword evidence="3" id="KW-1185">Reference proteome</keyword>
<sequence length="307" mass="35778">MALAASFFISNNFKNGILKEVLFRTICGTRDVKTVNNDSNDFYKEMKNMDLRKMNSLTKYPSILTYHKLGERGKLTEDVTEERGFLNESDRIYVYEKVDGENSRIIFFKNQFGEIDYLIGSREELLYAKGDRIGNPYGNIAEFLKPLAEKFIENNFPKEDWALTVVYQESYGGKTKAAKNYTDNKTQAYRVFDVFSLTKTELDDLLYLPNEKIAEWRDHGNQPFYNEEEKVGFVEANELEYAPLLAKLNGLEFPKSLEATFTYLKNFEQTKVGIDSAGRSEGIIVRSADRKHIRKIRFEDYERTFRK</sequence>
<protein>
    <recommendedName>
        <fullName evidence="1">RNA ligase domain-containing protein</fullName>
    </recommendedName>
</protein>
<dbReference type="RefSeq" id="WP_307203335.1">
    <property type="nucleotide sequence ID" value="NZ_JAUSSU010000003.1"/>
</dbReference>
<accession>A0ABT9U1A7</accession>